<evidence type="ECO:0000256" key="5">
    <source>
        <dbReference type="ARBA" id="ARBA00022679"/>
    </source>
</evidence>
<evidence type="ECO:0000259" key="12">
    <source>
        <dbReference type="Pfam" id="PF02767"/>
    </source>
</evidence>
<evidence type="ECO:0000259" key="11">
    <source>
        <dbReference type="Pfam" id="PF00712"/>
    </source>
</evidence>
<comment type="subcellular location">
    <subcellularLocation>
        <location evidence="1 10">Cytoplasm</location>
    </subcellularLocation>
</comment>
<evidence type="ECO:0000313" key="14">
    <source>
        <dbReference type="EMBL" id="SKA14106.1"/>
    </source>
</evidence>
<dbReference type="PANTHER" id="PTHR30478:SF0">
    <property type="entry name" value="BETA SLIDING CLAMP"/>
    <property type="match status" value="1"/>
</dbReference>
<proteinExistence type="inferred from homology"/>
<comment type="subunit">
    <text evidence="10">Forms a ring-shaped head-to-tail homodimer around DNA.</text>
</comment>
<keyword evidence="9" id="KW-0238">DNA-binding</keyword>
<accession>A0A1T4RE77</accession>
<reference evidence="14 15" key="1">
    <citation type="submission" date="2017-02" db="EMBL/GenBank/DDBJ databases">
        <authorList>
            <person name="Peterson S.W."/>
        </authorList>
    </citation>
    <scope>NUCLEOTIDE SEQUENCE [LARGE SCALE GENOMIC DNA]</scope>
    <source>
        <strain evidence="14 15">DSM 45154</strain>
    </source>
</reference>
<dbReference type="GO" id="GO:0042802">
    <property type="term" value="F:identical protein binding"/>
    <property type="evidence" value="ECO:0007669"/>
    <property type="project" value="UniProtKB-ARBA"/>
</dbReference>
<dbReference type="GO" id="GO:0006271">
    <property type="term" value="P:DNA strand elongation involved in DNA replication"/>
    <property type="evidence" value="ECO:0007669"/>
    <property type="project" value="TreeGrafter"/>
</dbReference>
<evidence type="ECO:0000313" key="15">
    <source>
        <dbReference type="Proteomes" id="UP000190637"/>
    </source>
</evidence>
<evidence type="ECO:0000256" key="8">
    <source>
        <dbReference type="ARBA" id="ARBA00022932"/>
    </source>
</evidence>
<keyword evidence="8 10" id="KW-0239">DNA-directed DNA polymerase</keyword>
<dbReference type="GO" id="GO:0009360">
    <property type="term" value="C:DNA polymerase III complex"/>
    <property type="evidence" value="ECO:0007669"/>
    <property type="project" value="InterPro"/>
</dbReference>
<dbReference type="InterPro" id="IPR022637">
    <property type="entry name" value="DNA_polIII_beta_cen"/>
</dbReference>
<feature type="domain" description="DNA polymerase III beta sliding clamp central" evidence="12">
    <location>
        <begin position="131"/>
        <end position="250"/>
    </location>
</feature>
<keyword evidence="15" id="KW-1185">Reference proteome</keyword>
<dbReference type="GO" id="GO:0003887">
    <property type="term" value="F:DNA-directed DNA polymerase activity"/>
    <property type="evidence" value="ECO:0007669"/>
    <property type="project" value="UniProtKB-UniRule"/>
</dbReference>
<evidence type="ECO:0000256" key="9">
    <source>
        <dbReference type="ARBA" id="ARBA00023125"/>
    </source>
</evidence>
<comment type="function">
    <text evidence="10">Confers DNA tethering and processivity to DNA polymerases and other proteins. Acts as a clamp, forming a ring around DNA (a reaction catalyzed by the clamp-loading complex) which diffuses in an ATP-independent manner freely and bidirectionally along dsDNA. Initially characterized for its ability to contact the catalytic subunit of DNA polymerase III (Pol III), a complex, multichain enzyme responsible for most of the replicative synthesis in bacteria; Pol III exhibits 3'-5' exonuclease proofreading activity. The beta chain is required for initiation of replication as well as for processivity of DNA replication.</text>
</comment>
<dbReference type="SUPFAM" id="SSF55979">
    <property type="entry name" value="DNA clamp"/>
    <property type="match status" value="3"/>
</dbReference>
<dbReference type="RefSeq" id="WP_078762024.1">
    <property type="nucleotide sequence ID" value="NZ_FUWS01000006.1"/>
</dbReference>
<organism evidence="14 15">
    <name type="scientific">Marinactinospora thermotolerans DSM 45154</name>
    <dbReference type="NCBI Taxonomy" id="1122192"/>
    <lineage>
        <taxon>Bacteria</taxon>
        <taxon>Bacillati</taxon>
        <taxon>Actinomycetota</taxon>
        <taxon>Actinomycetes</taxon>
        <taxon>Streptosporangiales</taxon>
        <taxon>Nocardiopsidaceae</taxon>
        <taxon>Marinactinospora</taxon>
    </lineage>
</organism>
<dbReference type="InterPro" id="IPR001001">
    <property type="entry name" value="DNA_polIII_beta"/>
</dbReference>
<evidence type="ECO:0000256" key="10">
    <source>
        <dbReference type="PIRNR" id="PIRNR000804"/>
    </source>
</evidence>
<sequence>MKFRVERDVLADAVAWTARTLPVRPSVPVLAGMLLDAGEHDGRQRLRLSSFDYEVSAQVAVDIDVEEPGTTLVSGRLLAEITRNLPPQTVEISTDGAKVVVSCGSAKFTLLTLPVEDYPTLPAMPEMTGTVGSDVFAAAVSQVAVAAGRDDTLPMLTGVRIEIEGDKVTLASTDRYRLAVRELTWKPQDPELSAVALVPAKTLADTAKSLTSGAEVSIALSAAESGEGMIGFSGGGRRTTTRLLEGDFPKYRALLPDSFNSVAEVQKAEFVEAVKRVSLVAERNTPLRLAFADGRLVLEAGTGDEAQAVEVLEAGLEGDDIQIAFNSAFLLDGLNAIDSDIARLQFTTSTKPAIITGKPADDGGASDYRYLIMPVRLSG</sequence>
<dbReference type="Pfam" id="PF00712">
    <property type="entry name" value="DNA_pol3_beta"/>
    <property type="match status" value="1"/>
</dbReference>
<keyword evidence="5 10" id="KW-0808">Transferase</keyword>
<dbReference type="Pfam" id="PF02767">
    <property type="entry name" value="DNA_pol3_beta_2"/>
    <property type="match status" value="1"/>
</dbReference>
<feature type="domain" description="DNA polymerase III beta sliding clamp N-terminal" evidence="11">
    <location>
        <begin position="1"/>
        <end position="122"/>
    </location>
</feature>
<evidence type="ECO:0000259" key="13">
    <source>
        <dbReference type="Pfam" id="PF02768"/>
    </source>
</evidence>
<dbReference type="PANTHER" id="PTHR30478">
    <property type="entry name" value="DNA POLYMERASE III SUBUNIT BETA"/>
    <property type="match status" value="1"/>
</dbReference>
<dbReference type="PIRSF" id="PIRSF000804">
    <property type="entry name" value="DNA_pol_III_b"/>
    <property type="match status" value="1"/>
</dbReference>
<dbReference type="GO" id="GO:0003677">
    <property type="term" value="F:DNA binding"/>
    <property type="evidence" value="ECO:0007669"/>
    <property type="project" value="UniProtKB-UniRule"/>
</dbReference>
<dbReference type="CDD" id="cd00140">
    <property type="entry name" value="beta_clamp"/>
    <property type="match status" value="1"/>
</dbReference>
<keyword evidence="6 10" id="KW-0548">Nucleotidyltransferase</keyword>
<dbReference type="GO" id="GO:0008408">
    <property type="term" value="F:3'-5' exonuclease activity"/>
    <property type="evidence" value="ECO:0007669"/>
    <property type="project" value="InterPro"/>
</dbReference>
<evidence type="ECO:0000256" key="7">
    <source>
        <dbReference type="ARBA" id="ARBA00022705"/>
    </source>
</evidence>
<dbReference type="Gene3D" id="3.10.150.10">
    <property type="entry name" value="DNA Polymerase III, subunit A, domain 2"/>
    <property type="match status" value="3"/>
</dbReference>
<dbReference type="FunFam" id="3.10.150.10:FF:000001">
    <property type="entry name" value="Beta sliding clamp"/>
    <property type="match status" value="1"/>
</dbReference>
<dbReference type="FunFam" id="3.10.150.10:FF:000005">
    <property type="entry name" value="Beta sliding clamp"/>
    <property type="match status" value="1"/>
</dbReference>
<feature type="domain" description="DNA polymerase III beta sliding clamp C-terminal" evidence="13">
    <location>
        <begin position="253"/>
        <end position="376"/>
    </location>
</feature>
<dbReference type="NCBIfam" id="TIGR00663">
    <property type="entry name" value="dnan"/>
    <property type="match status" value="1"/>
</dbReference>
<comment type="similarity">
    <text evidence="2 10">Belongs to the beta sliding clamp family.</text>
</comment>
<dbReference type="Proteomes" id="UP000190637">
    <property type="component" value="Unassembled WGS sequence"/>
</dbReference>
<keyword evidence="4 10" id="KW-0963">Cytoplasm</keyword>
<dbReference type="Pfam" id="PF02768">
    <property type="entry name" value="DNA_pol3_beta_3"/>
    <property type="match status" value="1"/>
</dbReference>
<dbReference type="InterPro" id="IPR022635">
    <property type="entry name" value="DNA_polIII_beta_C"/>
</dbReference>
<evidence type="ECO:0000256" key="1">
    <source>
        <dbReference type="ARBA" id="ARBA00004496"/>
    </source>
</evidence>
<dbReference type="GO" id="GO:0005737">
    <property type="term" value="C:cytoplasm"/>
    <property type="evidence" value="ECO:0007669"/>
    <property type="project" value="UniProtKB-SubCell"/>
</dbReference>
<evidence type="ECO:0000256" key="6">
    <source>
        <dbReference type="ARBA" id="ARBA00022695"/>
    </source>
</evidence>
<dbReference type="FunFam" id="3.10.150.10:FF:000004">
    <property type="entry name" value="Beta sliding clamp"/>
    <property type="match status" value="1"/>
</dbReference>
<evidence type="ECO:0000256" key="4">
    <source>
        <dbReference type="ARBA" id="ARBA00022490"/>
    </source>
</evidence>
<dbReference type="STRING" id="1122192.SAMN02745673_02731"/>
<dbReference type="AlphaFoldDB" id="A0A1T4RE77"/>
<evidence type="ECO:0000256" key="3">
    <source>
        <dbReference type="ARBA" id="ARBA00021035"/>
    </source>
</evidence>
<name>A0A1T4RE77_9ACTN</name>
<gene>
    <name evidence="14" type="ORF">SAMN02745673_02731</name>
</gene>
<dbReference type="InterPro" id="IPR046938">
    <property type="entry name" value="DNA_clamp_sf"/>
</dbReference>
<protein>
    <recommendedName>
        <fullName evidence="3 10">Beta sliding clamp</fullName>
    </recommendedName>
</protein>
<dbReference type="InterPro" id="IPR022634">
    <property type="entry name" value="DNA_polIII_beta_N"/>
</dbReference>
<dbReference type="EMBL" id="FUWS01000006">
    <property type="protein sequence ID" value="SKA14106.1"/>
    <property type="molecule type" value="Genomic_DNA"/>
</dbReference>
<evidence type="ECO:0000256" key="2">
    <source>
        <dbReference type="ARBA" id="ARBA00010752"/>
    </source>
</evidence>
<keyword evidence="7 10" id="KW-0235">DNA replication</keyword>
<dbReference type="SMART" id="SM00480">
    <property type="entry name" value="POL3Bc"/>
    <property type="match status" value="1"/>
</dbReference>
<dbReference type="OrthoDB" id="468978at2"/>